<evidence type="ECO:0000313" key="2">
    <source>
        <dbReference type="Proteomes" id="UP000244069"/>
    </source>
</evidence>
<organism evidence="1 2">
    <name type="scientific">Allosediminivita pacifica</name>
    <dbReference type="NCBI Taxonomy" id="1267769"/>
    <lineage>
        <taxon>Bacteria</taxon>
        <taxon>Pseudomonadati</taxon>
        <taxon>Pseudomonadota</taxon>
        <taxon>Alphaproteobacteria</taxon>
        <taxon>Rhodobacterales</taxon>
        <taxon>Paracoccaceae</taxon>
        <taxon>Allosediminivita</taxon>
    </lineage>
</organism>
<dbReference type="Proteomes" id="UP000244069">
    <property type="component" value="Unassembled WGS sequence"/>
</dbReference>
<dbReference type="RefSeq" id="WP_158274064.1">
    <property type="nucleotide sequence ID" value="NZ_BMEZ01000008.1"/>
</dbReference>
<gene>
    <name evidence="1" type="ORF">C8N44_1205</name>
</gene>
<reference evidence="1 2" key="1">
    <citation type="submission" date="2018-04" db="EMBL/GenBank/DDBJ databases">
        <title>Genomic Encyclopedia of Archaeal and Bacterial Type Strains, Phase II (KMG-II): from individual species to whole genera.</title>
        <authorList>
            <person name="Goeker M."/>
        </authorList>
    </citation>
    <scope>NUCLEOTIDE SEQUENCE [LARGE SCALE GENOMIC DNA]</scope>
    <source>
        <strain evidence="1 2">DSM 29329</strain>
    </source>
</reference>
<dbReference type="EMBL" id="QBKN01000020">
    <property type="protein sequence ID" value="PTX45651.1"/>
    <property type="molecule type" value="Genomic_DNA"/>
</dbReference>
<evidence type="ECO:0000313" key="1">
    <source>
        <dbReference type="EMBL" id="PTX45651.1"/>
    </source>
</evidence>
<name>A0A2T6APA4_9RHOB</name>
<accession>A0A2T6APA4</accession>
<keyword evidence="2" id="KW-1185">Reference proteome</keyword>
<comment type="caution">
    <text evidence="1">The sequence shown here is derived from an EMBL/GenBank/DDBJ whole genome shotgun (WGS) entry which is preliminary data.</text>
</comment>
<protein>
    <submittedName>
        <fullName evidence="1">Uncharacterized protein</fullName>
    </submittedName>
</protein>
<proteinExistence type="predicted"/>
<dbReference type="AlphaFoldDB" id="A0A2T6APA4"/>
<sequence length="52" mass="5980">MTHSLAGRDRDRAQARMCWREVLQGGLRGEIAEGWTVEMLADLERDVRRPLA</sequence>